<reference evidence="3" key="2">
    <citation type="submission" date="2025-08" db="UniProtKB">
        <authorList>
            <consortium name="RefSeq"/>
        </authorList>
    </citation>
    <scope>IDENTIFICATION</scope>
    <source>
        <tissue evidence="3">Leaf</tissue>
    </source>
</reference>
<dbReference type="AlphaFoldDB" id="A0A6J0KBG9"/>
<proteinExistence type="predicted"/>
<dbReference type="PROSITE" id="PS51257">
    <property type="entry name" value="PROKAR_LIPOPROTEIN"/>
    <property type="match status" value="1"/>
</dbReference>
<protein>
    <submittedName>
        <fullName evidence="3">Uncharacterized protein LOC108816717</fullName>
    </submittedName>
</protein>
<reference evidence="2" key="1">
    <citation type="journal article" date="2019" name="Database">
        <title>The radish genome database (RadishGD): an integrated information resource for radish genomics.</title>
        <authorList>
            <person name="Yu H.J."/>
            <person name="Baek S."/>
            <person name="Lee Y.J."/>
            <person name="Cho A."/>
            <person name="Mun J.H."/>
        </authorList>
    </citation>
    <scope>NUCLEOTIDE SEQUENCE [LARGE SCALE GENOMIC DNA]</scope>
    <source>
        <strain evidence="2">cv. WK10039</strain>
    </source>
</reference>
<evidence type="ECO:0000313" key="2">
    <source>
        <dbReference type="Proteomes" id="UP000504610"/>
    </source>
</evidence>
<feature type="chain" id="PRO_5040798566" evidence="1">
    <location>
        <begin position="24"/>
        <end position="153"/>
    </location>
</feature>
<dbReference type="KEGG" id="rsz:108816717"/>
<name>A0A6J0KBG9_RAPSA</name>
<keyword evidence="1" id="KW-0732">Signal</keyword>
<feature type="signal peptide" evidence="1">
    <location>
        <begin position="1"/>
        <end position="23"/>
    </location>
</feature>
<evidence type="ECO:0000313" key="3">
    <source>
        <dbReference type="RefSeq" id="XP_018444786.2"/>
    </source>
</evidence>
<dbReference type="GeneID" id="108816717"/>
<organism evidence="2 3">
    <name type="scientific">Raphanus sativus</name>
    <name type="common">Radish</name>
    <name type="synonym">Raphanus raphanistrum var. sativus</name>
    <dbReference type="NCBI Taxonomy" id="3726"/>
    <lineage>
        <taxon>Eukaryota</taxon>
        <taxon>Viridiplantae</taxon>
        <taxon>Streptophyta</taxon>
        <taxon>Embryophyta</taxon>
        <taxon>Tracheophyta</taxon>
        <taxon>Spermatophyta</taxon>
        <taxon>Magnoliopsida</taxon>
        <taxon>eudicotyledons</taxon>
        <taxon>Gunneridae</taxon>
        <taxon>Pentapetalae</taxon>
        <taxon>rosids</taxon>
        <taxon>malvids</taxon>
        <taxon>Brassicales</taxon>
        <taxon>Brassicaceae</taxon>
        <taxon>Brassiceae</taxon>
        <taxon>Raphanus</taxon>
    </lineage>
</organism>
<sequence>MKNVTLILAMILFSSCVTSKVTAGELESSTNEEPNWFVRAPRIVLPRIPAGDFPPISFHSPPEVTKCLSGKHEIRTCLHDLARKADIGSECCAAIKKMKEDCYETAVNRFCDCTRNVNGYSRYTPITYDINRLIMSVSSEVQKSKVLDNNVYA</sequence>
<evidence type="ECO:0000256" key="1">
    <source>
        <dbReference type="SAM" id="SignalP"/>
    </source>
</evidence>
<dbReference type="OrthoDB" id="1085285at2759"/>
<dbReference type="Proteomes" id="UP000504610">
    <property type="component" value="Chromosome 7"/>
</dbReference>
<keyword evidence="2" id="KW-1185">Reference proteome</keyword>
<dbReference type="RefSeq" id="XP_018444786.2">
    <property type="nucleotide sequence ID" value="XM_018589284.2"/>
</dbReference>
<accession>A0A6J0KBG9</accession>
<gene>
    <name evidence="3" type="primary">LOC108816717</name>
</gene>